<dbReference type="Proteomes" id="UP001501074">
    <property type="component" value="Unassembled WGS sequence"/>
</dbReference>
<evidence type="ECO:0000313" key="3">
    <source>
        <dbReference type="EMBL" id="GAA3632682.1"/>
    </source>
</evidence>
<dbReference type="PIRSF" id="PIRSF016578">
    <property type="entry name" value="HsaA"/>
    <property type="match status" value="1"/>
</dbReference>
<dbReference type="EMBL" id="BAAAZO010000011">
    <property type="protein sequence ID" value="GAA3632682.1"/>
    <property type="molecule type" value="Genomic_DNA"/>
</dbReference>
<accession>A0ABP7AIM9</accession>
<dbReference type="InterPro" id="IPR009100">
    <property type="entry name" value="AcylCoA_DH/oxidase_NM_dom_sf"/>
</dbReference>
<dbReference type="SUPFAM" id="SSF56645">
    <property type="entry name" value="Acyl-CoA dehydrogenase NM domain-like"/>
    <property type="match status" value="1"/>
</dbReference>
<evidence type="ECO:0000313" key="4">
    <source>
        <dbReference type="Proteomes" id="UP001501074"/>
    </source>
</evidence>
<reference evidence="4" key="1">
    <citation type="journal article" date="2019" name="Int. J. Syst. Evol. Microbiol.">
        <title>The Global Catalogue of Microorganisms (GCM) 10K type strain sequencing project: providing services to taxonomists for standard genome sequencing and annotation.</title>
        <authorList>
            <consortium name="The Broad Institute Genomics Platform"/>
            <consortium name="The Broad Institute Genome Sequencing Center for Infectious Disease"/>
            <person name="Wu L."/>
            <person name="Ma J."/>
        </authorList>
    </citation>
    <scope>NUCLEOTIDE SEQUENCE [LARGE SCALE GENOMIC DNA]</scope>
    <source>
        <strain evidence="4">JCM 16902</strain>
    </source>
</reference>
<dbReference type="InterPro" id="IPR013107">
    <property type="entry name" value="Acyl-CoA_DH_C"/>
</dbReference>
<gene>
    <name evidence="3" type="ORF">GCM10022223_58690</name>
</gene>
<evidence type="ECO:0000259" key="2">
    <source>
        <dbReference type="Pfam" id="PF08028"/>
    </source>
</evidence>
<keyword evidence="4" id="KW-1185">Reference proteome</keyword>
<sequence length="356" mass="37712">MDAGVLRIHGIRVRWLARRVTSAELKILAEHAAETEEKGRPAAESVEAVRADFTLSRGAGAVTTVRRLAELASACPSTSWNVGTNAVTKTLAKKAFGDALPAGFDQVQACGTGVPSGRAERGADGVRVTGSWKSVSGCEDATWAGVGVLDGDVFSIALVSTAELEVRHSWDMAGMRGTGSHTLVADGVLVPEELIAPMPLPGLLSDRLYFGLTALAPVVGATRGALGVIEDMFASDRKPYMTAYTRMGESSGARYWLAEATRLANRAEQALLVVATLVDSEEIPQIDGPRLVRELAEASRDCRAAVELMLDLGATQGLANSSTLQRFWRDIAVAGRHPILNAYLAAERFGEALDPA</sequence>
<dbReference type="Gene3D" id="2.40.110.10">
    <property type="entry name" value="Butyryl-CoA Dehydrogenase, subunit A, domain 2"/>
    <property type="match status" value="1"/>
</dbReference>
<comment type="caution">
    <text evidence="3">The sequence shown here is derived from an EMBL/GenBank/DDBJ whole genome shotgun (WGS) entry which is preliminary data.</text>
</comment>
<keyword evidence="1" id="KW-0560">Oxidoreductase</keyword>
<feature type="domain" description="Acyl-CoA dehydrogenase C-terminal" evidence="2">
    <location>
        <begin position="214"/>
        <end position="341"/>
    </location>
</feature>
<dbReference type="Pfam" id="PF08028">
    <property type="entry name" value="Acyl-CoA_dh_2"/>
    <property type="match status" value="1"/>
</dbReference>
<dbReference type="InterPro" id="IPR046373">
    <property type="entry name" value="Acyl-CoA_Oxase/DH_mid-dom_sf"/>
</dbReference>
<organism evidence="3 4">
    <name type="scientific">Kineosporia mesophila</name>
    <dbReference type="NCBI Taxonomy" id="566012"/>
    <lineage>
        <taxon>Bacteria</taxon>
        <taxon>Bacillati</taxon>
        <taxon>Actinomycetota</taxon>
        <taxon>Actinomycetes</taxon>
        <taxon>Kineosporiales</taxon>
        <taxon>Kineosporiaceae</taxon>
        <taxon>Kineosporia</taxon>
    </lineage>
</organism>
<evidence type="ECO:0000256" key="1">
    <source>
        <dbReference type="ARBA" id="ARBA00023002"/>
    </source>
</evidence>
<name>A0ABP7AIM9_9ACTN</name>
<proteinExistence type="predicted"/>
<protein>
    <submittedName>
        <fullName evidence="3">Acyl-CoA dehydrogenase</fullName>
    </submittedName>
</protein>
<dbReference type="Gene3D" id="1.20.140.10">
    <property type="entry name" value="Butyryl-CoA Dehydrogenase, subunit A, domain 3"/>
    <property type="match status" value="1"/>
</dbReference>